<feature type="region of interest" description="Disordered" evidence="1">
    <location>
        <begin position="242"/>
        <end position="274"/>
    </location>
</feature>
<evidence type="ECO:0000313" key="4">
    <source>
        <dbReference type="Proteomes" id="UP001498476"/>
    </source>
</evidence>
<feature type="compositionally biased region" description="Low complexity" evidence="1">
    <location>
        <begin position="120"/>
        <end position="161"/>
    </location>
</feature>
<accession>A0ABR1GHU4</accession>
<keyword evidence="4" id="KW-1185">Reference proteome</keyword>
<evidence type="ECO:0008006" key="5">
    <source>
        <dbReference type="Google" id="ProtNLM"/>
    </source>
</evidence>
<feature type="compositionally biased region" description="Low complexity" evidence="1">
    <location>
        <begin position="169"/>
        <end position="211"/>
    </location>
</feature>
<evidence type="ECO:0000313" key="3">
    <source>
        <dbReference type="EMBL" id="KAK7397685.1"/>
    </source>
</evidence>
<comment type="caution">
    <text evidence="3">The sequence shown here is derived from an EMBL/GenBank/DDBJ whole genome shotgun (WGS) entry which is preliminary data.</text>
</comment>
<organism evidence="3 4">
    <name type="scientific">Neonectria punicea</name>
    <dbReference type="NCBI Taxonomy" id="979145"/>
    <lineage>
        <taxon>Eukaryota</taxon>
        <taxon>Fungi</taxon>
        <taxon>Dikarya</taxon>
        <taxon>Ascomycota</taxon>
        <taxon>Pezizomycotina</taxon>
        <taxon>Sordariomycetes</taxon>
        <taxon>Hypocreomycetidae</taxon>
        <taxon>Hypocreales</taxon>
        <taxon>Nectriaceae</taxon>
        <taxon>Neonectria</taxon>
    </lineage>
</organism>
<dbReference type="EMBL" id="JAZAVJ010000452">
    <property type="protein sequence ID" value="KAK7397685.1"/>
    <property type="molecule type" value="Genomic_DNA"/>
</dbReference>
<evidence type="ECO:0000256" key="2">
    <source>
        <dbReference type="SAM" id="Phobius"/>
    </source>
</evidence>
<gene>
    <name evidence="3" type="ORF">QQX98_012949</name>
</gene>
<protein>
    <recommendedName>
        <fullName evidence="5">Extracellular membrane protein CFEM domain-containing protein</fullName>
    </recommendedName>
</protein>
<sequence length="304" mass="32032">MWSNDNGRTVRWVLLLVGQAKATYWLNSLDSYNSLPVCAEAPISSIVRDMVSGCGDGGRLTSYSCFCTRSSKAFQNIIATAVSKECSHSGSEVASATSIFHEYCQLGNSDDATTTEEVVEASTTADVLSTEPSSTDEVLSTSETSSTDESSTVTKSSLASKTAEEEESSNTTASTIDESSASSDEPSSLTSSSSSLSTSSASSSTSGGLSTSSKIAIGICVPISLLSLSTLALLLIRRRRKTPDDSDRVRLESRDQGQDFSQKFPQELPGGDHFPRPYVKAELAGSTASVGVLELAVSNQYELA</sequence>
<name>A0ABR1GHU4_9HYPO</name>
<keyword evidence="2" id="KW-0472">Membrane</keyword>
<proteinExistence type="predicted"/>
<feature type="region of interest" description="Disordered" evidence="1">
    <location>
        <begin position="114"/>
        <end position="211"/>
    </location>
</feature>
<keyword evidence="2" id="KW-0812">Transmembrane</keyword>
<reference evidence="3 4" key="1">
    <citation type="journal article" date="2025" name="Microbiol. Resour. Announc.">
        <title>Draft genome sequences for Neonectria magnoliae and Neonectria punicea, canker pathogens of Liriodendron tulipifera and Acer saccharum in West Virginia.</title>
        <authorList>
            <person name="Petronek H.M."/>
            <person name="Kasson M.T."/>
            <person name="Metheny A.M."/>
            <person name="Stauder C.M."/>
            <person name="Lovett B."/>
            <person name="Lynch S.C."/>
            <person name="Garnas J.R."/>
            <person name="Kasson L.R."/>
            <person name="Stajich J.E."/>
        </authorList>
    </citation>
    <scope>NUCLEOTIDE SEQUENCE [LARGE SCALE GENOMIC DNA]</scope>
    <source>
        <strain evidence="3 4">NRRL 64653</strain>
    </source>
</reference>
<keyword evidence="2" id="KW-1133">Transmembrane helix</keyword>
<feature type="compositionally biased region" description="Basic and acidic residues" evidence="1">
    <location>
        <begin position="242"/>
        <end position="257"/>
    </location>
</feature>
<feature type="transmembrane region" description="Helical" evidence="2">
    <location>
        <begin position="215"/>
        <end position="236"/>
    </location>
</feature>
<dbReference type="Proteomes" id="UP001498476">
    <property type="component" value="Unassembled WGS sequence"/>
</dbReference>
<evidence type="ECO:0000256" key="1">
    <source>
        <dbReference type="SAM" id="MobiDB-lite"/>
    </source>
</evidence>